<accession>A0A3G3K1U3</accession>
<dbReference type="EMBL" id="CP033433">
    <property type="protein sequence ID" value="AYQ73729.1"/>
    <property type="molecule type" value="Genomic_DNA"/>
</dbReference>
<evidence type="ECO:0000256" key="3">
    <source>
        <dbReference type="ARBA" id="ARBA00023295"/>
    </source>
</evidence>
<dbReference type="AlphaFoldDB" id="A0A3G3K1U3"/>
<dbReference type="KEGG" id="coh:EAV92_14775"/>
<feature type="domain" description="Glycosyl hydrolase family 32 N-terminal" evidence="5">
    <location>
        <begin position="15"/>
        <end position="316"/>
    </location>
</feature>
<dbReference type="Proteomes" id="UP000269097">
    <property type="component" value="Chromosome"/>
</dbReference>
<evidence type="ECO:0000259" key="6">
    <source>
        <dbReference type="Pfam" id="PF08244"/>
    </source>
</evidence>
<dbReference type="Gene3D" id="2.60.120.560">
    <property type="entry name" value="Exo-inulinase, domain 1"/>
    <property type="match status" value="1"/>
</dbReference>
<dbReference type="SUPFAM" id="SSF49899">
    <property type="entry name" value="Concanavalin A-like lectins/glucanases"/>
    <property type="match status" value="1"/>
</dbReference>
<dbReference type="Pfam" id="PF00251">
    <property type="entry name" value="Glyco_hydro_32N"/>
    <property type="match status" value="1"/>
</dbReference>
<dbReference type="GO" id="GO:0005737">
    <property type="term" value="C:cytoplasm"/>
    <property type="evidence" value="ECO:0007669"/>
    <property type="project" value="TreeGrafter"/>
</dbReference>
<protein>
    <submittedName>
        <fullName evidence="7">Glycoside hydrolase family 32 protein</fullName>
    </submittedName>
</protein>
<dbReference type="GO" id="GO:0005987">
    <property type="term" value="P:sucrose catabolic process"/>
    <property type="evidence" value="ECO:0007669"/>
    <property type="project" value="TreeGrafter"/>
</dbReference>
<keyword evidence="2 4" id="KW-0378">Hydrolase</keyword>
<sequence>MHQETYAEPYRLQYHLSPPEGPMSDPNGMVYFEGEYHQFYQFTGRWGHAVSRDLVYWEHLPLAIDRDELGDAWSGSAVVDAKDTSGLFGGKPGLVAIFTHCKNGVQSQSIAYSSDRGRSWRKYNGNPVLPNSGLKDFRDPKVIWHPETGKWVMVVSADKRVQFYSSPNLIDWAFESEFGEGQGSHAAVWECPDLFPLDVDGDPARRKWVLHVSIGDNDETDGSTAQYFIGRFDGKRFVNDLPPEEVRWTDFGQDFYAAVSYSDIPDQDGRRIWLGWMSNWKYPFHVPTSPWKGAMSVPRVLRLRTEGDTVRLVQEPIDELKKLREVPWTANGLEVSDGTRKLAFEGACYEFEMTVEWEKVEEFGVRMRVSGSEATEAGYYVSGNRLFVDRTRSGFSDIIGRSGKPVQFDKCFETERIREGNELKMRGFVDASSVEIFFDDGLQTFTSLIYPNGGSTGLELFAIGGAAVFRNLRVYPIKSIWRR</sequence>
<name>A0A3G3K1U3_9BACL</name>
<keyword evidence="3 4" id="KW-0326">Glycosidase</keyword>
<dbReference type="PANTHER" id="PTHR42800:SF1">
    <property type="entry name" value="EXOINULINASE INUD (AFU_ORTHOLOGUE AFUA_5G00480)"/>
    <property type="match status" value="1"/>
</dbReference>
<reference evidence="7 8" key="1">
    <citation type="submission" date="2018-10" db="EMBL/GenBank/DDBJ databases">
        <title>Genome Sequence of Cohnella sp.</title>
        <authorList>
            <person name="Srinivasan S."/>
            <person name="Kim M.K."/>
        </authorList>
    </citation>
    <scope>NUCLEOTIDE SEQUENCE [LARGE SCALE GENOMIC DNA]</scope>
    <source>
        <strain evidence="7 8">18JY8-7</strain>
    </source>
</reference>
<dbReference type="InterPro" id="IPR013148">
    <property type="entry name" value="Glyco_hydro_32_N"/>
</dbReference>
<evidence type="ECO:0000313" key="8">
    <source>
        <dbReference type="Proteomes" id="UP000269097"/>
    </source>
</evidence>
<dbReference type="CDD" id="cd18622">
    <property type="entry name" value="GH32_Inu-like"/>
    <property type="match status" value="1"/>
</dbReference>
<dbReference type="InterPro" id="IPR001362">
    <property type="entry name" value="Glyco_hydro_32"/>
</dbReference>
<dbReference type="InterPro" id="IPR013320">
    <property type="entry name" value="ConA-like_dom_sf"/>
</dbReference>
<evidence type="ECO:0000256" key="1">
    <source>
        <dbReference type="ARBA" id="ARBA00009902"/>
    </source>
</evidence>
<dbReference type="SMART" id="SM00640">
    <property type="entry name" value="Glyco_32"/>
    <property type="match status" value="1"/>
</dbReference>
<dbReference type="PANTHER" id="PTHR42800">
    <property type="entry name" value="EXOINULINASE INUD (AFU_ORTHOLOGUE AFUA_5G00480)"/>
    <property type="match status" value="1"/>
</dbReference>
<dbReference type="InterPro" id="IPR013189">
    <property type="entry name" value="Glyco_hydro_32_C"/>
</dbReference>
<keyword evidence="8" id="KW-1185">Reference proteome</keyword>
<gene>
    <name evidence="7" type="ORF">EAV92_14775</name>
</gene>
<dbReference type="Gene3D" id="2.115.10.20">
    <property type="entry name" value="Glycosyl hydrolase domain, family 43"/>
    <property type="match status" value="1"/>
</dbReference>
<organism evidence="7 8">
    <name type="scientific">Cohnella candidum</name>
    <dbReference type="NCBI Taxonomy" id="2674991"/>
    <lineage>
        <taxon>Bacteria</taxon>
        <taxon>Bacillati</taxon>
        <taxon>Bacillota</taxon>
        <taxon>Bacilli</taxon>
        <taxon>Bacillales</taxon>
        <taxon>Paenibacillaceae</taxon>
        <taxon>Cohnella</taxon>
    </lineage>
</organism>
<dbReference type="InterPro" id="IPR023296">
    <property type="entry name" value="Glyco_hydro_beta-prop_sf"/>
</dbReference>
<feature type="domain" description="Glycosyl hydrolase family 32 C-terminal" evidence="6">
    <location>
        <begin position="320"/>
        <end position="475"/>
    </location>
</feature>
<evidence type="ECO:0000256" key="2">
    <source>
        <dbReference type="ARBA" id="ARBA00022801"/>
    </source>
</evidence>
<evidence type="ECO:0000259" key="5">
    <source>
        <dbReference type="Pfam" id="PF00251"/>
    </source>
</evidence>
<dbReference type="RefSeq" id="WP_123041813.1">
    <property type="nucleotide sequence ID" value="NZ_CP033433.1"/>
</dbReference>
<comment type="similarity">
    <text evidence="1 4">Belongs to the glycosyl hydrolase 32 family.</text>
</comment>
<evidence type="ECO:0000256" key="4">
    <source>
        <dbReference type="RuleBase" id="RU362110"/>
    </source>
</evidence>
<dbReference type="SUPFAM" id="SSF75005">
    <property type="entry name" value="Arabinanase/levansucrase/invertase"/>
    <property type="match status" value="1"/>
</dbReference>
<dbReference type="Pfam" id="PF08244">
    <property type="entry name" value="Glyco_hydro_32C"/>
    <property type="match status" value="1"/>
</dbReference>
<dbReference type="GO" id="GO:0004575">
    <property type="term" value="F:sucrose alpha-glucosidase activity"/>
    <property type="evidence" value="ECO:0007669"/>
    <property type="project" value="TreeGrafter"/>
</dbReference>
<proteinExistence type="inferred from homology"/>
<evidence type="ECO:0000313" key="7">
    <source>
        <dbReference type="EMBL" id="AYQ73729.1"/>
    </source>
</evidence>